<keyword evidence="2" id="KW-1185">Reference proteome</keyword>
<dbReference type="Proteomes" id="UP000183832">
    <property type="component" value="Unassembled WGS sequence"/>
</dbReference>
<dbReference type="AlphaFoldDB" id="A0A1J1HSG6"/>
<sequence>MEWEGFICRKFQNTQLHALDGCKDFSFPFECESPFFIFFTTFICLCRFVKPGKVSNFMVDDNLKVNFISLSKGAQTSFRFSSSSLDFKSRTINVIHIKTFVES</sequence>
<evidence type="ECO:0000313" key="2">
    <source>
        <dbReference type="Proteomes" id="UP000183832"/>
    </source>
</evidence>
<reference evidence="1 2" key="1">
    <citation type="submission" date="2015-04" db="EMBL/GenBank/DDBJ databases">
        <authorList>
            <person name="Syromyatnikov M.Y."/>
            <person name="Popov V.N."/>
        </authorList>
    </citation>
    <scope>NUCLEOTIDE SEQUENCE [LARGE SCALE GENOMIC DNA]</scope>
</reference>
<accession>A0A1J1HSG6</accession>
<name>A0A1J1HSG6_9DIPT</name>
<gene>
    <name evidence="1" type="ORF">CLUMA_CG004638</name>
</gene>
<protein>
    <submittedName>
        <fullName evidence="1">CLUMA_CG004638, isoform A</fullName>
    </submittedName>
</protein>
<organism evidence="1 2">
    <name type="scientific">Clunio marinus</name>
    <dbReference type="NCBI Taxonomy" id="568069"/>
    <lineage>
        <taxon>Eukaryota</taxon>
        <taxon>Metazoa</taxon>
        <taxon>Ecdysozoa</taxon>
        <taxon>Arthropoda</taxon>
        <taxon>Hexapoda</taxon>
        <taxon>Insecta</taxon>
        <taxon>Pterygota</taxon>
        <taxon>Neoptera</taxon>
        <taxon>Endopterygota</taxon>
        <taxon>Diptera</taxon>
        <taxon>Nematocera</taxon>
        <taxon>Chironomoidea</taxon>
        <taxon>Chironomidae</taxon>
        <taxon>Clunio</taxon>
    </lineage>
</organism>
<evidence type="ECO:0000313" key="1">
    <source>
        <dbReference type="EMBL" id="CRK90949.1"/>
    </source>
</evidence>
<dbReference type="EMBL" id="CVRI01000020">
    <property type="protein sequence ID" value="CRK90949.1"/>
    <property type="molecule type" value="Genomic_DNA"/>
</dbReference>
<proteinExistence type="predicted"/>